<feature type="compositionally biased region" description="Polar residues" evidence="1">
    <location>
        <begin position="144"/>
        <end position="159"/>
    </location>
</feature>
<dbReference type="EMBL" id="CAMPGE010019388">
    <property type="protein sequence ID" value="CAI2377727.1"/>
    <property type="molecule type" value="Genomic_DNA"/>
</dbReference>
<dbReference type="Proteomes" id="UP001295684">
    <property type="component" value="Unassembled WGS sequence"/>
</dbReference>
<organism evidence="2 3">
    <name type="scientific">Euplotes crassus</name>
    <dbReference type="NCBI Taxonomy" id="5936"/>
    <lineage>
        <taxon>Eukaryota</taxon>
        <taxon>Sar</taxon>
        <taxon>Alveolata</taxon>
        <taxon>Ciliophora</taxon>
        <taxon>Intramacronucleata</taxon>
        <taxon>Spirotrichea</taxon>
        <taxon>Hypotrichia</taxon>
        <taxon>Euplotida</taxon>
        <taxon>Euplotidae</taxon>
        <taxon>Moneuplotes</taxon>
    </lineage>
</organism>
<feature type="compositionally biased region" description="Basic and acidic residues" evidence="1">
    <location>
        <begin position="772"/>
        <end position="785"/>
    </location>
</feature>
<evidence type="ECO:0000313" key="3">
    <source>
        <dbReference type="Proteomes" id="UP001295684"/>
    </source>
</evidence>
<feature type="compositionally biased region" description="Polar residues" evidence="1">
    <location>
        <begin position="324"/>
        <end position="338"/>
    </location>
</feature>
<evidence type="ECO:0000256" key="1">
    <source>
        <dbReference type="SAM" id="MobiDB-lite"/>
    </source>
</evidence>
<feature type="compositionally biased region" description="Basic and acidic residues" evidence="1">
    <location>
        <begin position="294"/>
        <end position="306"/>
    </location>
</feature>
<feature type="compositionally biased region" description="Basic residues" evidence="1">
    <location>
        <begin position="541"/>
        <end position="551"/>
    </location>
</feature>
<feature type="compositionally biased region" description="Basic and acidic residues" evidence="1">
    <location>
        <begin position="910"/>
        <end position="925"/>
    </location>
</feature>
<feature type="region of interest" description="Disordered" evidence="1">
    <location>
        <begin position="294"/>
        <end position="399"/>
    </location>
</feature>
<dbReference type="AlphaFoldDB" id="A0AAD1XRX2"/>
<protein>
    <submittedName>
        <fullName evidence="2">Uncharacterized protein</fullName>
    </submittedName>
</protein>
<sequence>MEGINIDVRSSNCEFEYQSQLLPAQKIQDDDIEDIIDDPARFHRKLLECGIIDPDYAEFLTELNHTGKYEKDSHQRADQYYMKELDRVKYYYESQTQNFREDTEQAMNKLQEENQTLYEKCNFLTEQLNQLQSDKPKKIPGRLTTKNTFQRRSSENSQFKGKYKNIWKNPSTPRNDNTSQSREYEDSQIQLEAANTKLKKKVDELTSRAKRLKSSWETKIEEQKKEIQSLQTDSKELRTKLSQQKSKSLRDIAKQKDINSKLEKEVDLLNKSLRDLEKEKIQIKNRLERTLAEKSSKYRDNNRADLSRSGARSQNDADLYNKNARYSTKPQIQPISNRKSSHISKRENRLFSSTNSLQPFNLFKTTKNSKAKNSGKDRVNSNVNRVKSPKDSNTSTKHKTCSRKGICSVGLSKRECRRNHSKASGSSNSLNRTSLQFKSTTSAMNKIKDMCQMMVDSCSRLECARCFNMYPPTDFLDHINTKDQCKINYANPDMLSNENERTLDSQSPVIKKSKKKNNKKENNLDEINPMSERGSMGSIKKSMRSSIKRRMLPPQDRTMKEGSIAHYSNLSYRDRSYNEENYNNRNNQTLNNLHLRDSLSCKNNLNPRKKIYDGVHQSMDTNTNMLRNSVMTPVNNHANGSFVLQPHCQGPILQSQCNLNYTPNCYHYQQDPSVIDSQTYGPTIEDRLENTEKLIQEMNNKFEGLTSPKQSAKNEFNKLVKTLTMNSALQDYNVDSDSENEHNSEQSSIDEETLNMNQRDLKKYFKQNMKKQKTDRENSSEEMHSSRNMPSQKYPDRAHFSNSRYENVEDDELDQLYSSKRNKYESSEERSNGYDQNEHNEESSSDQLYEKAKNAINRRKMMISSEQNSEFLNDISSSEHENQLQMLKISSRRVENILRNKQKRRNQPISKEETLDKLRQNKMSEDSDSCQIQMSSEFDHESIEQNMFNEKQNSRNKLYGIMDTKDILEGRKFHQTTSSGNLVLYDSVERMSSQSPQEYINPEYIQRLTQKENYPHDSDEDDLLEDDNIADENIAYIDQDYEEEETEEQIRYRRGLNQYVNQMSQSKFKN</sequence>
<feature type="region of interest" description="Disordered" evidence="1">
    <location>
        <begin position="231"/>
        <end position="250"/>
    </location>
</feature>
<accession>A0AAD1XRX2</accession>
<feature type="region of interest" description="Disordered" evidence="1">
    <location>
        <begin position="132"/>
        <end position="186"/>
    </location>
</feature>
<feature type="region of interest" description="Disordered" evidence="1">
    <location>
        <begin position="768"/>
        <end position="848"/>
    </location>
</feature>
<proteinExistence type="predicted"/>
<feature type="region of interest" description="Disordered" evidence="1">
    <location>
        <begin position="898"/>
        <end position="929"/>
    </location>
</feature>
<evidence type="ECO:0000313" key="2">
    <source>
        <dbReference type="EMBL" id="CAI2377727.1"/>
    </source>
</evidence>
<name>A0AAD1XRX2_EUPCR</name>
<gene>
    <name evidence="2" type="ORF">ECRASSUSDP1_LOCUS19116</name>
</gene>
<feature type="region of interest" description="Disordered" evidence="1">
    <location>
        <begin position="734"/>
        <end position="755"/>
    </location>
</feature>
<feature type="compositionally biased region" description="Polar residues" evidence="1">
    <location>
        <begin position="350"/>
        <end position="372"/>
    </location>
</feature>
<keyword evidence="3" id="KW-1185">Reference proteome</keyword>
<feature type="compositionally biased region" description="Basic and acidic residues" evidence="1">
    <location>
        <begin position="822"/>
        <end position="848"/>
    </location>
</feature>
<feature type="compositionally biased region" description="Polar residues" evidence="1">
    <location>
        <begin position="380"/>
        <end position="395"/>
    </location>
</feature>
<reference evidence="2" key="1">
    <citation type="submission" date="2023-07" db="EMBL/GenBank/DDBJ databases">
        <authorList>
            <consortium name="AG Swart"/>
            <person name="Singh M."/>
            <person name="Singh A."/>
            <person name="Seah K."/>
            <person name="Emmerich C."/>
        </authorList>
    </citation>
    <scope>NUCLEOTIDE SEQUENCE</scope>
    <source>
        <strain evidence="2">DP1</strain>
    </source>
</reference>
<comment type="caution">
    <text evidence="2">The sequence shown here is derived from an EMBL/GenBank/DDBJ whole genome shotgun (WGS) entry which is preliminary data.</text>
</comment>
<feature type="compositionally biased region" description="Polar residues" evidence="1">
    <location>
        <begin position="168"/>
        <end position="181"/>
    </location>
</feature>
<feature type="region of interest" description="Disordered" evidence="1">
    <location>
        <begin position="496"/>
        <end position="562"/>
    </location>
</feature>